<name>A0A1V9YWD6_9STRA</name>
<keyword evidence="1" id="KW-0812">Transmembrane</keyword>
<dbReference type="Proteomes" id="UP000243217">
    <property type="component" value="Unassembled WGS sequence"/>
</dbReference>
<comment type="caution">
    <text evidence="2">The sequence shown here is derived from an EMBL/GenBank/DDBJ whole genome shotgun (WGS) entry which is preliminary data.</text>
</comment>
<sequence>MEDVVAALRTMMLYEEFQVMKCIAYATYACNLNRLKLVFLLCIVLHFVGAMPCVKFESVMFPSNEHNEFKCQEAALDDVAAKTRAKQL</sequence>
<feature type="transmembrane region" description="Helical" evidence="1">
    <location>
        <begin position="37"/>
        <end position="54"/>
    </location>
</feature>
<dbReference type="EMBL" id="JNBS01002620">
    <property type="protein sequence ID" value="OQR89977.1"/>
    <property type="molecule type" value="Genomic_DNA"/>
</dbReference>
<evidence type="ECO:0000313" key="3">
    <source>
        <dbReference type="Proteomes" id="UP000243217"/>
    </source>
</evidence>
<evidence type="ECO:0000313" key="2">
    <source>
        <dbReference type="EMBL" id="OQR89977.1"/>
    </source>
</evidence>
<protein>
    <submittedName>
        <fullName evidence="2">Uncharacterized protein</fullName>
    </submittedName>
</protein>
<keyword evidence="1" id="KW-0472">Membrane</keyword>
<organism evidence="2 3">
    <name type="scientific">Thraustotheca clavata</name>
    <dbReference type="NCBI Taxonomy" id="74557"/>
    <lineage>
        <taxon>Eukaryota</taxon>
        <taxon>Sar</taxon>
        <taxon>Stramenopiles</taxon>
        <taxon>Oomycota</taxon>
        <taxon>Saprolegniomycetes</taxon>
        <taxon>Saprolegniales</taxon>
        <taxon>Achlyaceae</taxon>
        <taxon>Thraustotheca</taxon>
    </lineage>
</organism>
<gene>
    <name evidence="2" type="ORF">THRCLA_22607</name>
</gene>
<accession>A0A1V9YWD6</accession>
<proteinExistence type="predicted"/>
<evidence type="ECO:0000256" key="1">
    <source>
        <dbReference type="SAM" id="Phobius"/>
    </source>
</evidence>
<reference evidence="2 3" key="1">
    <citation type="journal article" date="2014" name="Genome Biol. Evol.">
        <title>The secreted proteins of Achlya hypogyna and Thraustotheca clavata identify the ancestral oomycete secretome and reveal gene acquisitions by horizontal gene transfer.</title>
        <authorList>
            <person name="Misner I."/>
            <person name="Blouin N."/>
            <person name="Leonard G."/>
            <person name="Richards T.A."/>
            <person name="Lane C.E."/>
        </authorList>
    </citation>
    <scope>NUCLEOTIDE SEQUENCE [LARGE SCALE GENOMIC DNA]</scope>
    <source>
        <strain evidence="2 3">ATCC 34112</strain>
    </source>
</reference>
<dbReference type="AlphaFoldDB" id="A0A1V9YWD6"/>
<keyword evidence="3" id="KW-1185">Reference proteome</keyword>
<keyword evidence="1" id="KW-1133">Transmembrane helix</keyword>